<dbReference type="Pfam" id="PF00141">
    <property type="entry name" value="peroxidase"/>
    <property type="match status" value="1"/>
</dbReference>
<protein>
    <recommendedName>
        <fullName evidence="16">Peroxidase</fullName>
        <ecNumber evidence="16">1.11.1.-</ecNumber>
    </recommendedName>
</protein>
<sequence length="321" mass="33688">MVLGRLAMFVALFASQLGNAAVVKRSELFDGGECGEEAHAALRLAFHDAIGFSTSGTGGGADGSILAFNSTELAYVIRFESRTTSIDDIIARQWPVFTKTNLTAGDFLHLAAAVGVANCPGSPQLPYSFGHSVTDILARMADAGFVAAEVVWLLASHSIGDANKIDPSIPGTPFDSCVNTLSHCSDTQFFLEVLLQGTAFPGNGGQSGEVLSPLAGEMRLQSDFAFSQDSRTACFWQEAVNAQSFIMGKFEAAMAKMQLLGQSGLTDCSDVIPVPATFTNNIQYPASFNQSNVQIACTTTPFPSLATVAGPAPTVSPVPQS</sequence>
<feature type="binding site" evidence="13">
    <location>
        <position position="60"/>
    </location>
    <ligand>
        <name>Ca(2+)</name>
        <dbReference type="ChEBI" id="CHEBI:29108"/>
        <label>1</label>
    </ligand>
</feature>
<evidence type="ECO:0000256" key="6">
    <source>
        <dbReference type="ARBA" id="ARBA00022729"/>
    </source>
</evidence>
<gene>
    <name evidence="19" type="ORF">CPB84DRAFT_1786078</name>
</gene>
<comment type="cofactor">
    <cofactor evidence="13">
        <name>heme b</name>
        <dbReference type="ChEBI" id="CHEBI:60344"/>
    </cofactor>
    <text evidence="13">Binds 1 heme b (iron(II)-protoporphyrin IX) group per subunit.</text>
</comment>
<evidence type="ECO:0000256" key="16">
    <source>
        <dbReference type="RuleBase" id="RU363051"/>
    </source>
</evidence>
<dbReference type="Gene3D" id="1.10.520.10">
    <property type="match status" value="1"/>
</dbReference>
<feature type="signal peptide" evidence="16">
    <location>
        <begin position="1"/>
        <end position="20"/>
    </location>
</feature>
<dbReference type="InterPro" id="IPR044831">
    <property type="entry name" value="Ccp1-like"/>
</dbReference>
<reference evidence="19" key="1">
    <citation type="submission" date="2020-11" db="EMBL/GenBank/DDBJ databases">
        <authorList>
            <consortium name="DOE Joint Genome Institute"/>
            <person name="Ahrendt S."/>
            <person name="Riley R."/>
            <person name="Andreopoulos W."/>
            <person name="LaButti K."/>
            <person name="Pangilinan J."/>
            <person name="Ruiz-duenas F.J."/>
            <person name="Barrasa J.M."/>
            <person name="Sanchez-Garcia M."/>
            <person name="Camarero S."/>
            <person name="Miyauchi S."/>
            <person name="Serrano A."/>
            <person name="Linde D."/>
            <person name="Babiker R."/>
            <person name="Drula E."/>
            <person name="Ayuso-Fernandez I."/>
            <person name="Pacheco R."/>
            <person name="Padilla G."/>
            <person name="Ferreira P."/>
            <person name="Barriuso J."/>
            <person name="Kellner H."/>
            <person name="Castanera R."/>
            <person name="Alfaro M."/>
            <person name="Ramirez L."/>
            <person name="Pisabarro A.G."/>
            <person name="Kuo A."/>
            <person name="Tritt A."/>
            <person name="Lipzen A."/>
            <person name="He G."/>
            <person name="Yan M."/>
            <person name="Ng V."/>
            <person name="Cullen D."/>
            <person name="Martin F."/>
            <person name="Rosso M.-N."/>
            <person name="Henrissat B."/>
            <person name="Hibbett D."/>
            <person name="Martinez A.T."/>
            <person name="Grigoriev I.V."/>
        </authorList>
    </citation>
    <scope>NUCLEOTIDE SEQUENCE</scope>
    <source>
        <strain evidence="19">AH 44721</strain>
    </source>
</reference>
<evidence type="ECO:0000256" key="4">
    <source>
        <dbReference type="ARBA" id="ARBA00022617"/>
    </source>
</evidence>
<dbReference type="Gene3D" id="1.10.420.10">
    <property type="entry name" value="Peroxidase, domain 2"/>
    <property type="match status" value="1"/>
</dbReference>
<feature type="domain" description="Plant heme peroxidase family profile" evidence="17">
    <location>
        <begin position="125"/>
        <end position="240"/>
    </location>
</feature>
<feature type="site" description="Transition state stabilizer" evidence="14">
    <location>
        <position position="43"/>
    </location>
</feature>
<dbReference type="PROSITE" id="PS00436">
    <property type="entry name" value="PEROXIDASE_2"/>
    <property type="match status" value="1"/>
</dbReference>
<dbReference type="OrthoDB" id="2113341at2759"/>
<dbReference type="InterPro" id="IPR002016">
    <property type="entry name" value="Haem_peroxidase"/>
</dbReference>
<evidence type="ECO:0000313" key="19">
    <source>
        <dbReference type="EMBL" id="KAF8888445.1"/>
    </source>
</evidence>
<keyword evidence="7 13" id="KW-0106">Calcium</keyword>
<keyword evidence="8 16" id="KW-0560">Oxidoreductase</keyword>
<dbReference type="InterPro" id="IPR019794">
    <property type="entry name" value="Peroxidases_AS"/>
</dbReference>
<evidence type="ECO:0000256" key="10">
    <source>
        <dbReference type="ARBA" id="ARBA00023180"/>
    </source>
</evidence>
<dbReference type="InterPro" id="IPR010255">
    <property type="entry name" value="Haem_peroxidase_sf"/>
</dbReference>
<feature type="binding site" evidence="13">
    <location>
        <position position="175"/>
    </location>
    <ligand>
        <name>Ca(2+)</name>
        <dbReference type="ChEBI" id="CHEBI:29108"/>
        <label>2</label>
    </ligand>
</feature>
<evidence type="ECO:0000259" key="17">
    <source>
        <dbReference type="Pfam" id="PF00141"/>
    </source>
</evidence>
<evidence type="ECO:0000259" key="18">
    <source>
        <dbReference type="Pfam" id="PF11895"/>
    </source>
</evidence>
<evidence type="ECO:0000256" key="11">
    <source>
        <dbReference type="ARBA" id="ARBA00023324"/>
    </source>
</evidence>
<dbReference type="GO" id="GO:0034599">
    <property type="term" value="P:cellular response to oxidative stress"/>
    <property type="evidence" value="ECO:0007669"/>
    <property type="project" value="InterPro"/>
</dbReference>
<keyword evidence="9 13" id="KW-0408">Iron</keyword>
<dbReference type="GO" id="GO:0004601">
    <property type="term" value="F:peroxidase activity"/>
    <property type="evidence" value="ECO:0007669"/>
    <property type="project" value="UniProtKB-KW"/>
</dbReference>
<feature type="binding site" evidence="13">
    <location>
        <position position="62"/>
    </location>
    <ligand>
        <name>Ca(2+)</name>
        <dbReference type="ChEBI" id="CHEBI:29108"/>
        <label>1</label>
    </ligand>
</feature>
<feature type="active site" description="Proton acceptor" evidence="12">
    <location>
        <position position="47"/>
    </location>
</feature>
<feature type="binding site" evidence="13">
    <location>
        <position position="186"/>
    </location>
    <ligand>
        <name>Ca(2+)</name>
        <dbReference type="ChEBI" id="CHEBI:29108"/>
        <label>2</label>
    </ligand>
</feature>
<keyword evidence="6 16" id="KW-0732">Signal</keyword>
<dbReference type="SUPFAM" id="SSF48113">
    <property type="entry name" value="Heme-dependent peroxidases"/>
    <property type="match status" value="1"/>
</dbReference>
<dbReference type="Proteomes" id="UP000724874">
    <property type="component" value="Unassembled WGS sequence"/>
</dbReference>
<dbReference type="InterPro" id="IPR001621">
    <property type="entry name" value="Ligninase"/>
</dbReference>
<evidence type="ECO:0000256" key="7">
    <source>
        <dbReference type="ARBA" id="ARBA00022837"/>
    </source>
</evidence>
<evidence type="ECO:0000256" key="2">
    <source>
        <dbReference type="ARBA" id="ARBA00022525"/>
    </source>
</evidence>
<feature type="disulfide bond" evidence="15">
    <location>
        <begin position="34"/>
        <end position="119"/>
    </location>
</feature>
<feature type="binding site" evidence="13">
    <location>
        <position position="64"/>
    </location>
    <ligand>
        <name>Ca(2+)</name>
        <dbReference type="ChEBI" id="CHEBI:29108"/>
        <label>1</label>
    </ligand>
</feature>
<dbReference type="PANTHER" id="PTHR31356:SF66">
    <property type="entry name" value="CATALASE-PEROXIDASE"/>
    <property type="match status" value="1"/>
</dbReference>
<keyword evidence="20" id="KW-1185">Reference proteome</keyword>
<evidence type="ECO:0000256" key="8">
    <source>
        <dbReference type="ARBA" id="ARBA00023002"/>
    </source>
</evidence>
<keyword evidence="5 13" id="KW-0479">Metal-binding</keyword>
<organism evidence="19 20">
    <name type="scientific">Gymnopilus junonius</name>
    <name type="common">Spectacular rustgill mushroom</name>
    <name type="synonym">Gymnopilus spectabilis subsp. junonius</name>
    <dbReference type="NCBI Taxonomy" id="109634"/>
    <lineage>
        <taxon>Eukaryota</taxon>
        <taxon>Fungi</taxon>
        <taxon>Dikarya</taxon>
        <taxon>Basidiomycota</taxon>
        <taxon>Agaricomycotina</taxon>
        <taxon>Agaricomycetes</taxon>
        <taxon>Agaricomycetidae</taxon>
        <taxon>Agaricales</taxon>
        <taxon>Agaricineae</taxon>
        <taxon>Hymenogastraceae</taxon>
        <taxon>Gymnopilus</taxon>
    </lineage>
</organism>
<comment type="cofactor">
    <cofactor evidence="13 16">
        <name>Ca(2+)</name>
        <dbReference type="ChEBI" id="CHEBI:29108"/>
    </cofactor>
    <text evidence="13 16">Binds 2 calcium ions per subunit.</text>
</comment>
<evidence type="ECO:0000256" key="9">
    <source>
        <dbReference type="ARBA" id="ARBA00023004"/>
    </source>
</evidence>
<feature type="binding site" description="axial binding residue" evidence="13">
    <location>
        <position position="157"/>
    </location>
    <ligand>
        <name>heme b</name>
        <dbReference type="ChEBI" id="CHEBI:60344"/>
    </ligand>
    <ligandPart>
        <name>Fe</name>
        <dbReference type="ChEBI" id="CHEBI:18248"/>
    </ligandPart>
</feature>
<keyword evidence="4 13" id="KW-0349">Heme</keyword>
<evidence type="ECO:0000313" key="20">
    <source>
        <dbReference type="Proteomes" id="UP000724874"/>
    </source>
</evidence>
<dbReference type="PRINTS" id="PR00462">
    <property type="entry name" value="LIGNINASE"/>
</dbReference>
<dbReference type="InterPro" id="IPR024589">
    <property type="entry name" value="Ligninase_C"/>
</dbReference>
<dbReference type="PANTHER" id="PTHR31356">
    <property type="entry name" value="THYLAKOID LUMENAL 29 KDA PROTEIN, CHLOROPLASTIC-RELATED"/>
    <property type="match status" value="1"/>
</dbReference>
<evidence type="ECO:0000256" key="12">
    <source>
        <dbReference type="PIRSR" id="PIRSR601621-1"/>
    </source>
</evidence>
<feature type="binding site" evidence="13">
    <location>
        <position position="158"/>
    </location>
    <ligand>
        <name>Ca(2+)</name>
        <dbReference type="ChEBI" id="CHEBI:29108"/>
        <label>2</label>
    </ligand>
</feature>
<dbReference type="GO" id="GO:0020037">
    <property type="term" value="F:heme binding"/>
    <property type="evidence" value="ECO:0007669"/>
    <property type="project" value="UniProtKB-UniRule"/>
</dbReference>
<dbReference type="GO" id="GO:0046872">
    <property type="term" value="F:metal ion binding"/>
    <property type="evidence" value="ECO:0007669"/>
    <property type="project" value="UniProtKB-UniRule"/>
</dbReference>
<dbReference type="GO" id="GO:0000302">
    <property type="term" value="P:response to reactive oxygen species"/>
    <property type="evidence" value="ECO:0007669"/>
    <property type="project" value="TreeGrafter"/>
</dbReference>
<evidence type="ECO:0000256" key="5">
    <source>
        <dbReference type="ARBA" id="ARBA00022723"/>
    </source>
</evidence>
<proteinExistence type="inferred from homology"/>
<comment type="similarity">
    <text evidence="1 16">Belongs to the peroxidase family. Ligninase subfamily.</text>
</comment>
<evidence type="ECO:0000256" key="1">
    <source>
        <dbReference type="ARBA" id="ARBA00006089"/>
    </source>
</evidence>
<dbReference type="Pfam" id="PF11895">
    <property type="entry name" value="Peroxidase_ext"/>
    <property type="match status" value="1"/>
</dbReference>
<feature type="binding site" evidence="13">
    <location>
        <position position="48"/>
    </location>
    <ligand>
        <name>Ca(2+)</name>
        <dbReference type="ChEBI" id="CHEBI:29108"/>
        <label>1</label>
    </ligand>
</feature>
<evidence type="ECO:0000256" key="15">
    <source>
        <dbReference type="PIRSR" id="PIRSR601621-4"/>
    </source>
</evidence>
<name>A0A9P5NK91_GYMJU</name>
<dbReference type="EC" id="1.11.1.-" evidence="16"/>
<keyword evidence="2" id="KW-0964">Secreted</keyword>
<evidence type="ECO:0000256" key="14">
    <source>
        <dbReference type="PIRSR" id="PIRSR601621-3"/>
    </source>
</evidence>
<feature type="chain" id="PRO_5040527939" description="Peroxidase" evidence="16">
    <location>
        <begin position="21"/>
        <end position="321"/>
    </location>
</feature>
<feature type="domain" description="Fungal ligninase C-terminal" evidence="18">
    <location>
        <begin position="246"/>
        <end position="319"/>
    </location>
</feature>
<keyword evidence="11" id="KW-0376">Hydrogen peroxide</keyword>
<keyword evidence="10" id="KW-0325">Glycoprotein</keyword>
<comment type="caution">
    <text evidence="19">The sequence shown here is derived from an EMBL/GenBank/DDBJ whole genome shotgun (WGS) entry which is preliminary data.</text>
</comment>
<keyword evidence="3 16" id="KW-0575">Peroxidase</keyword>
<evidence type="ECO:0000256" key="13">
    <source>
        <dbReference type="PIRSR" id="PIRSR601621-2"/>
    </source>
</evidence>
<keyword evidence="15" id="KW-1015">Disulfide bond</keyword>
<dbReference type="GO" id="GO:0042744">
    <property type="term" value="P:hydrogen peroxide catabolic process"/>
    <property type="evidence" value="ECO:0007669"/>
    <property type="project" value="UniProtKB-KW"/>
</dbReference>
<evidence type="ECO:0000256" key="3">
    <source>
        <dbReference type="ARBA" id="ARBA00022559"/>
    </source>
</evidence>
<dbReference type="AlphaFoldDB" id="A0A9P5NK91"/>
<dbReference type="EMBL" id="JADNYJ010000084">
    <property type="protein sequence ID" value="KAF8888445.1"/>
    <property type="molecule type" value="Genomic_DNA"/>
</dbReference>
<accession>A0A9P5NK91</accession>
<feature type="disulfide bond" evidence="15">
    <location>
        <begin position="234"/>
        <end position="297"/>
    </location>
</feature>